<dbReference type="InterPro" id="IPR010071">
    <property type="entry name" value="AA_adenyl_dom"/>
</dbReference>
<dbReference type="InterPro" id="IPR025110">
    <property type="entry name" value="AMP-bd_C"/>
</dbReference>
<dbReference type="Pfam" id="PF00668">
    <property type="entry name" value="Condensation"/>
    <property type="match status" value="2"/>
</dbReference>
<dbReference type="NCBIfam" id="TIGR01733">
    <property type="entry name" value="AA-adenyl-dom"/>
    <property type="match status" value="1"/>
</dbReference>
<accession>A0ABP9PX43</accession>
<dbReference type="PROSITE" id="PS50075">
    <property type="entry name" value="CARRIER"/>
    <property type="match status" value="1"/>
</dbReference>
<gene>
    <name evidence="8" type="ORF">GCM10023321_21310</name>
</gene>
<dbReference type="InterPro" id="IPR020806">
    <property type="entry name" value="PKS_PP-bd"/>
</dbReference>
<dbReference type="InterPro" id="IPR010060">
    <property type="entry name" value="NRPS_synth"/>
</dbReference>
<dbReference type="Proteomes" id="UP001428817">
    <property type="component" value="Unassembled WGS sequence"/>
</dbReference>
<dbReference type="PANTHER" id="PTHR45527:SF1">
    <property type="entry name" value="FATTY ACID SYNTHASE"/>
    <property type="match status" value="1"/>
</dbReference>
<dbReference type="EMBL" id="BAABJP010000007">
    <property type="protein sequence ID" value="GAA5152495.1"/>
    <property type="molecule type" value="Genomic_DNA"/>
</dbReference>
<dbReference type="PROSITE" id="PS00455">
    <property type="entry name" value="AMP_BINDING"/>
    <property type="match status" value="1"/>
</dbReference>
<dbReference type="NCBIfam" id="TIGR01720">
    <property type="entry name" value="NRPS-para261"/>
    <property type="match status" value="1"/>
</dbReference>
<evidence type="ECO:0000313" key="9">
    <source>
        <dbReference type="Proteomes" id="UP001428817"/>
    </source>
</evidence>
<name>A0ABP9PX43_9PSEU</name>
<feature type="compositionally biased region" description="Low complexity" evidence="6">
    <location>
        <begin position="1000"/>
        <end position="1027"/>
    </location>
</feature>
<dbReference type="SUPFAM" id="SSF47336">
    <property type="entry name" value="ACP-like"/>
    <property type="match status" value="1"/>
</dbReference>
<dbReference type="Pfam" id="PF00501">
    <property type="entry name" value="AMP-binding"/>
    <property type="match status" value="1"/>
</dbReference>
<dbReference type="SUPFAM" id="SSF52777">
    <property type="entry name" value="CoA-dependent acyltransferases"/>
    <property type="match status" value="4"/>
</dbReference>
<feature type="region of interest" description="Disordered" evidence="6">
    <location>
        <begin position="979"/>
        <end position="1041"/>
    </location>
</feature>
<dbReference type="Gene3D" id="3.30.559.10">
    <property type="entry name" value="Chloramphenicol acetyltransferase-like domain"/>
    <property type="match status" value="2"/>
</dbReference>
<feature type="domain" description="Carrier" evidence="7">
    <location>
        <begin position="1036"/>
        <end position="1110"/>
    </location>
</feature>
<keyword evidence="9" id="KW-1185">Reference proteome</keyword>
<dbReference type="SUPFAM" id="SSF56801">
    <property type="entry name" value="Acetyl-CoA synthetase-like"/>
    <property type="match status" value="1"/>
</dbReference>
<dbReference type="Gene3D" id="3.30.559.30">
    <property type="entry name" value="Nonribosomal peptide synthetase, condensation domain"/>
    <property type="match status" value="2"/>
</dbReference>
<keyword evidence="4" id="KW-0677">Repeat</keyword>
<dbReference type="InterPro" id="IPR020845">
    <property type="entry name" value="AMP-binding_CS"/>
</dbReference>
<dbReference type="SMART" id="SM00823">
    <property type="entry name" value="PKS_PP"/>
    <property type="match status" value="1"/>
</dbReference>
<sequence length="1593" mass="167803">MATAGGRRALMRRQLNQSGLAEQKGERESSDGDRPLSPGQRRLWSIQQLDPMTIGYNVAIALDLAGELDADALGEALSGVVGAHDILRTTYHTDDTGEAVGAVTQVVHDQLPPRFDTYSVTDPARVEALAQDLASEPFDLAKDSPVRMRVIQTGPASNTLVVVLHHIVWDDGSATVFFGELVERYRAIRSGAGQRPGRAEWQYADVAEAAERALTEQDRADGLAYWRDQLDPLPEPVSLPGLSGGRGAGRDQFVPLRPGIGGRVRELARAEGVSLYMVLFAAVSALFYRSTGRTDFVIGAPVVNRDLPGGGEVFGYLSNTIALRAEVDPGRSFRALLADSRATCLAGYSHQYVELDDVARVADPKRERADTGLFNVVLSVRPQVLDLFAAAGLTATRRNVPGSEARFDLTLAFEIEHDDLTAVANFPAGETEQSAAAAEAQVRLLMGHLDRLLHAALTDPDTPVAELDLFAEGERDRLLGELNQTSAPPEERPFPELFAAAVARAPEAPAVVDPSGGSLTYAELHARANRLGRELAARGIGPGDLVALSVPRSPEMMVAALGVLAAGAAYVPVDPEYPEDRVRLMLTDSAARLVLHTSRNGAVWLPDGIGETLALDDPAVLAALAGHPDGPLTDADRTVPLHPDHPAYVIYTSGSTGVPKGVLVAHRALSNHLDWALRRFVGLGGHTLMHSSISFDFTVTPMLGTLLAGGRLELCEDSLDAIAGAVGEATFLKVTPSHLPLLDAVRFAPDAARTLVIAGEALHGEALADWRAPATGHTDVINEYGPTEACVGCLLYDVPDSPGPGAVPVGHPVANTTCHVLDRRMRLVPIGVTGELYVGGTQLAQGYLGRPGLSATRFVADPFGPPGARLYRTGDRVRRRPDGALEFLGRVDDQVKIRGFRVELGEIEAALARHPSVAQAVVSARTDGPGGVYLAGYAVLSESGVTGAELRDYLGDSLPEHMVPAAVLVLDALPLSPSGKADRRALPAPEFVRAGRAGRGRAPSSAPDGDTAGRAGRGRAPSSAADGDTAGPASRAPETPAERRLAELFSEVLGGREVGVTDSFFELGGDSILVISLVSKARKAGLKLTPREVFEHRTIEGLAAAMPEPAGEAAAPAPAASDEVGEVTPSPIQRAFAARGPLGERHHMWLLLEVPALAERPLTEAVRAVLDRHAALRAVLRTGVEPRLEIRPAGAVAPESVVRRVAGADPETVAGERAAAVASLDPAAGELVRVVWFDDTAEAGRLLLVVHHLVVDGVSLRILAGDLAAAFRAASTGGTPALEPVGTSLRGWAAGLAARAADRAGELELWRGVLSGPRPAVGSRPYDPGVDTWPTVRTHTATLDAELTESALSTVPNAFFAGPEDVLLAALGLALAGWRDDLTSVPVLLEGHGREEAAAPGADLSRTVGWFSSQYPARLDVTGVDLADAFGGGPAAGELVKRVKEQLRGMPDRGIGYGMLRRLAGAEQLARFAEPELSFNYLGRFGAGGTGDDWPVAPDGFGAGYDPAMPALAGLALNVLCVGDRITAHWMYASGLFTEEEVARLADRWRDALRGLARHAEGPGSGGHTPSDMPLVSLSQAQLDALEAKWGGR</sequence>
<organism evidence="8 9">
    <name type="scientific">Pseudonocardia eucalypti</name>
    <dbReference type="NCBI Taxonomy" id="648755"/>
    <lineage>
        <taxon>Bacteria</taxon>
        <taxon>Bacillati</taxon>
        <taxon>Actinomycetota</taxon>
        <taxon>Actinomycetes</taxon>
        <taxon>Pseudonocardiales</taxon>
        <taxon>Pseudonocardiaceae</taxon>
        <taxon>Pseudonocardia</taxon>
    </lineage>
</organism>
<evidence type="ECO:0000256" key="1">
    <source>
        <dbReference type="ARBA" id="ARBA00001957"/>
    </source>
</evidence>
<evidence type="ECO:0000256" key="6">
    <source>
        <dbReference type="SAM" id="MobiDB-lite"/>
    </source>
</evidence>
<dbReference type="Pfam" id="PF00550">
    <property type="entry name" value="PP-binding"/>
    <property type="match status" value="1"/>
</dbReference>
<dbReference type="InterPro" id="IPR036736">
    <property type="entry name" value="ACP-like_sf"/>
</dbReference>
<dbReference type="CDD" id="cd05930">
    <property type="entry name" value="A_NRPS"/>
    <property type="match status" value="1"/>
</dbReference>
<feature type="region of interest" description="Disordered" evidence="6">
    <location>
        <begin position="1"/>
        <end position="39"/>
    </location>
</feature>
<dbReference type="Gene3D" id="1.10.1200.10">
    <property type="entry name" value="ACP-like"/>
    <property type="match status" value="1"/>
</dbReference>
<evidence type="ECO:0000256" key="4">
    <source>
        <dbReference type="ARBA" id="ARBA00022737"/>
    </source>
</evidence>
<dbReference type="InterPro" id="IPR000873">
    <property type="entry name" value="AMP-dep_synth/lig_dom"/>
</dbReference>
<evidence type="ECO:0000259" key="7">
    <source>
        <dbReference type="PROSITE" id="PS50075"/>
    </source>
</evidence>
<reference evidence="9" key="1">
    <citation type="journal article" date="2019" name="Int. J. Syst. Evol. Microbiol.">
        <title>The Global Catalogue of Microorganisms (GCM) 10K type strain sequencing project: providing services to taxonomists for standard genome sequencing and annotation.</title>
        <authorList>
            <consortium name="The Broad Institute Genomics Platform"/>
            <consortium name="The Broad Institute Genome Sequencing Center for Infectious Disease"/>
            <person name="Wu L."/>
            <person name="Ma J."/>
        </authorList>
    </citation>
    <scope>NUCLEOTIDE SEQUENCE [LARGE SCALE GENOMIC DNA]</scope>
    <source>
        <strain evidence="9">JCM 18303</strain>
    </source>
</reference>
<dbReference type="InterPro" id="IPR023213">
    <property type="entry name" value="CAT-like_dom_sf"/>
</dbReference>
<dbReference type="InterPro" id="IPR009081">
    <property type="entry name" value="PP-bd_ACP"/>
</dbReference>
<comment type="cofactor">
    <cofactor evidence="1">
        <name>pantetheine 4'-phosphate</name>
        <dbReference type="ChEBI" id="CHEBI:47942"/>
    </cofactor>
</comment>
<dbReference type="PANTHER" id="PTHR45527">
    <property type="entry name" value="NONRIBOSOMAL PEPTIDE SYNTHETASE"/>
    <property type="match status" value="1"/>
</dbReference>
<feature type="compositionally biased region" description="Basic and acidic residues" evidence="6">
    <location>
        <begin position="23"/>
        <end position="34"/>
    </location>
</feature>
<evidence type="ECO:0000256" key="3">
    <source>
        <dbReference type="ARBA" id="ARBA00022553"/>
    </source>
</evidence>
<protein>
    <recommendedName>
        <fullName evidence="7">Carrier domain-containing protein</fullName>
    </recommendedName>
</protein>
<keyword evidence="2" id="KW-0596">Phosphopantetheine</keyword>
<dbReference type="InterPro" id="IPR045851">
    <property type="entry name" value="AMP-bd_C_sf"/>
</dbReference>
<dbReference type="Gene3D" id="2.30.38.10">
    <property type="entry name" value="Luciferase, Domain 3"/>
    <property type="match status" value="1"/>
</dbReference>
<dbReference type="Gene3D" id="3.40.50.980">
    <property type="match status" value="2"/>
</dbReference>
<keyword evidence="5" id="KW-0045">Antibiotic biosynthesis</keyword>
<evidence type="ECO:0000256" key="2">
    <source>
        <dbReference type="ARBA" id="ARBA00022450"/>
    </source>
</evidence>
<dbReference type="CDD" id="cd19531">
    <property type="entry name" value="LCL_NRPS-like"/>
    <property type="match status" value="1"/>
</dbReference>
<keyword evidence="3" id="KW-0597">Phosphoprotein</keyword>
<comment type="caution">
    <text evidence="8">The sequence shown here is derived from an EMBL/GenBank/DDBJ whole genome shotgun (WGS) entry which is preliminary data.</text>
</comment>
<evidence type="ECO:0000256" key="5">
    <source>
        <dbReference type="ARBA" id="ARBA00023194"/>
    </source>
</evidence>
<evidence type="ECO:0000313" key="8">
    <source>
        <dbReference type="EMBL" id="GAA5152495.1"/>
    </source>
</evidence>
<dbReference type="InterPro" id="IPR001242">
    <property type="entry name" value="Condensation_dom"/>
</dbReference>
<proteinExistence type="predicted"/>
<dbReference type="Pfam" id="PF13193">
    <property type="entry name" value="AMP-binding_C"/>
    <property type="match status" value="1"/>
</dbReference>
<dbReference type="Gene3D" id="3.30.300.30">
    <property type="match status" value="1"/>
</dbReference>